<dbReference type="InterPro" id="IPR013154">
    <property type="entry name" value="ADH-like_N"/>
</dbReference>
<reference evidence="2" key="2">
    <citation type="submission" date="2021-08" db="EMBL/GenBank/DDBJ databases">
        <authorList>
            <person name="Tani A."/>
            <person name="Ola A."/>
            <person name="Ogura Y."/>
            <person name="Katsura K."/>
            <person name="Hayashi T."/>
        </authorList>
    </citation>
    <scope>NUCLEOTIDE SEQUENCE</scope>
    <source>
        <strain evidence="2">KCTC 52305</strain>
    </source>
</reference>
<comment type="caution">
    <text evidence="2">The sequence shown here is derived from an EMBL/GenBank/DDBJ whole genome shotgun (WGS) entry which is preliminary data.</text>
</comment>
<accession>A0ABQ4R625</accession>
<keyword evidence="3" id="KW-1185">Reference proteome</keyword>
<dbReference type="InterPro" id="IPR036291">
    <property type="entry name" value="NAD(P)-bd_dom_sf"/>
</dbReference>
<dbReference type="InterPro" id="IPR002364">
    <property type="entry name" value="Quin_OxRdtase/zeta-crystal_CS"/>
</dbReference>
<dbReference type="Pfam" id="PF00107">
    <property type="entry name" value="ADH_zinc_N"/>
    <property type="match status" value="1"/>
</dbReference>
<dbReference type="Gene3D" id="3.90.180.10">
    <property type="entry name" value="Medium-chain alcohol dehydrogenases, catalytic domain"/>
    <property type="match status" value="1"/>
</dbReference>
<dbReference type="SUPFAM" id="SSF51735">
    <property type="entry name" value="NAD(P)-binding Rossmann-fold domains"/>
    <property type="match status" value="1"/>
</dbReference>
<sequence>MKAVVVRAFGSVAGAVYGDHPDPSPGPGEVLIAVDAVETNYPDLLVIEGRYQVKPPLPFVPGKAAAGTVAALGAGVTGLAVGQRVAAQVEYGAYAELLCAPASSCYPVPETLSARTAAAAVLTYQTAWFALKDRAALRPGESVLVLGAAGGVGVAALQLARALGAGLVIAGSRGSAKAEVLRRAGADAVVDLSRPDLRDGLREDVRRLTDERGVDVVIDPVGGAAFEPALRSLAWRGRHVVIGFAGGDIPVARTNYLLVRNIAVLGLQASDYRDRWPGEAAAAQAEIFALIARGAFAPVVSRTLPLDAFAEALACLRAGEARGKIVLTTAGAGR</sequence>
<organism evidence="2 3">
    <name type="scientific">Methylobacterium crusticola</name>
    <dbReference type="NCBI Taxonomy" id="1697972"/>
    <lineage>
        <taxon>Bacteria</taxon>
        <taxon>Pseudomonadati</taxon>
        <taxon>Pseudomonadota</taxon>
        <taxon>Alphaproteobacteria</taxon>
        <taxon>Hyphomicrobiales</taxon>
        <taxon>Methylobacteriaceae</taxon>
        <taxon>Methylobacterium</taxon>
    </lineage>
</organism>
<evidence type="ECO:0000313" key="3">
    <source>
        <dbReference type="Proteomes" id="UP001055167"/>
    </source>
</evidence>
<dbReference type="RefSeq" id="WP_128563929.1">
    <property type="nucleotide sequence ID" value="NZ_BPQH01000025.1"/>
</dbReference>
<protein>
    <submittedName>
        <fullName evidence="2">Mycocerosic acid synthase</fullName>
    </submittedName>
</protein>
<dbReference type="EMBL" id="BPQH01000025">
    <property type="protein sequence ID" value="GJD53103.1"/>
    <property type="molecule type" value="Genomic_DNA"/>
</dbReference>
<dbReference type="InterPro" id="IPR011032">
    <property type="entry name" value="GroES-like_sf"/>
</dbReference>
<dbReference type="Gene3D" id="3.40.50.720">
    <property type="entry name" value="NAD(P)-binding Rossmann-like Domain"/>
    <property type="match status" value="1"/>
</dbReference>
<proteinExistence type="predicted"/>
<dbReference type="PROSITE" id="PS01162">
    <property type="entry name" value="QOR_ZETA_CRYSTAL"/>
    <property type="match status" value="1"/>
</dbReference>
<dbReference type="PANTHER" id="PTHR43677:SF4">
    <property type="entry name" value="QUINONE OXIDOREDUCTASE-LIKE PROTEIN 2"/>
    <property type="match status" value="1"/>
</dbReference>
<feature type="domain" description="Enoyl reductase (ER)" evidence="1">
    <location>
        <begin position="10"/>
        <end position="327"/>
    </location>
</feature>
<reference evidence="2" key="1">
    <citation type="journal article" date="2021" name="Front. Microbiol.">
        <title>Comprehensive Comparative Genomics and Phenotyping of Methylobacterium Species.</title>
        <authorList>
            <person name="Alessa O."/>
            <person name="Ogura Y."/>
            <person name="Fujitani Y."/>
            <person name="Takami H."/>
            <person name="Hayashi T."/>
            <person name="Sahin N."/>
            <person name="Tani A."/>
        </authorList>
    </citation>
    <scope>NUCLEOTIDE SEQUENCE</scope>
    <source>
        <strain evidence="2">KCTC 52305</strain>
    </source>
</reference>
<evidence type="ECO:0000313" key="2">
    <source>
        <dbReference type="EMBL" id="GJD53103.1"/>
    </source>
</evidence>
<gene>
    <name evidence="2" type="primary">mas</name>
    <name evidence="2" type="ORF">OPKNFCMD_5874</name>
</gene>
<dbReference type="SMART" id="SM00829">
    <property type="entry name" value="PKS_ER"/>
    <property type="match status" value="1"/>
</dbReference>
<dbReference type="CDD" id="cd08241">
    <property type="entry name" value="QOR1"/>
    <property type="match status" value="1"/>
</dbReference>
<dbReference type="InterPro" id="IPR013149">
    <property type="entry name" value="ADH-like_C"/>
</dbReference>
<dbReference type="PANTHER" id="PTHR43677">
    <property type="entry name" value="SHORT-CHAIN DEHYDROGENASE/REDUCTASE"/>
    <property type="match status" value="1"/>
</dbReference>
<name>A0ABQ4R625_9HYPH</name>
<dbReference type="InterPro" id="IPR051397">
    <property type="entry name" value="Zn-ADH-like_protein"/>
</dbReference>
<dbReference type="Proteomes" id="UP001055167">
    <property type="component" value="Unassembled WGS sequence"/>
</dbReference>
<dbReference type="Pfam" id="PF08240">
    <property type="entry name" value="ADH_N"/>
    <property type="match status" value="1"/>
</dbReference>
<evidence type="ECO:0000259" key="1">
    <source>
        <dbReference type="SMART" id="SM00829"/>
    </source>
</evidence>
<dbReference type="InterPro" id="IPR020843">
    <property type="entry name" value="ER"/>
</dbReference>
<dbReference type="SUPFAM" id="SSF50129">
    <property type="entry name" value="GroES-like"/>
    <property type="match status" value="1"/>
</dbReference>